<dbReference type="AlphaFoldDB" id="A0A1Y2BWP2"/>
<protein>
    <submittedName>
        <fullName evidence="2">Uncharacterized protein</fullName>
    </submittedName>
</protein>
<dbReference type="Proteomes" id="UP000193642">
    <property type="component" value="Unassembled WGS sequence"/>
</dbReference>
<sequence>MTSANAPITPHHPSSTNRDSSPPPSPTEIAHLESLAYTKAQQDRIRLTQSHTKILSDMRRDLITNPPKHRFGFTRGRFYARSSMSMATRYERPRNDGDTLLSSDSATRRTLQATESLDRHDVQRQRDISRQIVYYDREACQRYIRAVLNTQPVHVRQRAMQRRFNLQ</sequence>
<gene>
    <name evidence="2" type="ORF">BCR33DRAFT_720417</name>
</gene>
<feature type="compositionally biased region" description="Polar residues" evidence="1">
    <location>
        <begin position="1"/>
        <end position="20"/>
    </location>
</feature>
<keyword evidence="3" id="KW-1185">Reference proteome</keyword>
<accession>A0A1Y2BWP2</accession>
<dbReference type="EMBL" id="MCGO01000041">
    <property type="protein sequence ID" value="ORY39182.1"/>
    <property type="molecule type" value="Genomic_DNA"/>
</dbReference>
<organism evidence="2 3">
    <name type="scientific">Rhizoclosmatium globosum</name>
    <dbReference type="NCBI Taxonomy" id="329046"/>
    <lineage>
        <taxon>Eukaryota</taxon>
        <taxon>Fungi</taxon>
        <taxon>Fungi incertae sedis</taxon>
        <taxon>Chytridiomycota</taxon>
        <taxon>Chytridiomycota incertae sedis</taxon>
        <taxon>Chytridiomycetes</taxon>
        <taxon>Chytridiales</taxon>
        <taxon>Chytriomycetaceae</taxon>
        <taxon>Rhizoclosmatium</taxon>
    </lineage>
</organism>
<evidence type="ECO:0000313" key="3">
    <source>
        <dbReference type="Proteomes" id="UP000193642"/>
    </source>
</evidence>
<proteinExistence type="predicted"/>
<evidence type="ECO:0000256" key="1">
    <source>
        <dbReference type="SAM" id="MobiDB-lite"/>
    </source>
</evidence>
<reference evidence="2 3" key="1">
    <citation type="submission" date="2016-07" db="EMBL/GenBank/DDBJ databases">
        <title>Pervasive Adenine N6-methylation of Active Genes in Fungi.</title>
        <authorList>
            <consortium name="DOE Joint Genome Institute"/>
            <person name="Mondo S.J."/>
            <person name="Dannebaum R.O."/>
            <person name="Kuo R.C."/>
            <person name="Labutti K."/>
            <person name="Haridas S."/>
            <person name="Kuo A."/>
            <person name="Salamov A."/>
            <person name="Ahrendt S.R."/>
            <person name="Lipzen A."/>
            <person name="Sullivan W."/>
            <person name="Andreopoulos W.B."/>
            <person name="Clum A."/>
            <person name="Lindquist E."/>
            <person name="Daum C."/>
            <person name="Ramamoorthy G.K."/>
            <person name="Gryganskyi A."/>
            <person name="Culley D."/>
            <person name="Magnuson J.K."/>
            <person name="James T.Y."/>
            <person name="O'Malley M.A."/>
            <person name="Stajich J.E."/>
            <person name="Spatafora J.W."/>
            <person name="Visel A."/>
            <person name="Grigoriev I.V."/>
        </authorList>
    </citation>
    <scope>NUCLEOTIDE SEQUENCE [LARGE SCALE GENOMIC DNA]</scope>
    <source>
        <strain evidence="2 3">JEL800</strain>
    </source>
</reference>
<feature type="region of interest" description="Disordered" evidence="1">
    <location>
        <begin position="1"/>
        <end position="28"/>
    </location>
</feature>
<comment type="caution">
    <text evidence="2">The sequence shown here is derived from an EMBL/GenBank/DDBJ whole genome shotgun (WGS) entry which is preliminary data.</text>
</comment>
<evidence type="ECO:0000313" key="2">
    <source>
        <dbReference type="EMBL" id="ORY39182.1"/>
    </source>
</evidence>
<name>A0A1Y2BWP2_9FUNG</name>